<sequence>MKREQLLELLENQEEISKLSELEKEYPYWEKFKHKAKGLTTDPKLLWKFVKLQQDRNVSRIKICDTNSFNFKYNISGNTLERLHKFDLNFGGVLEGSSIIPDKDKDRFLISSLMEEAIASSQLEGAITTREVAKAILRTKRKPKNPSERMILNNYITIKEIITLKGETLTPEIIKQIHSLITKNTLDKQEYEGEFRTSDNVKVVDDITGEVFYDPPKFEDIEKLMNSFCEFANSPQKDKDFIHPIIRGIILHFLIGYIHPFVDGNGRTARAIFYWYLIKQGYWLVEFLSISRIIIKSPGQYARASLYTEYDENDLTYFIDFNLKSMELALKSLKEYIHRKISEKKNLFKIIRSVDVNERQAEIIKNLINEPESILSINEIQSKFGTSYQTARTDLMELESKGYLSSKMTGKKFIYFKSPEFNEKIKKSTLPNNI</sequence>
<keyword evidence="1" id="KW-0805">Transcription regulation</keyword>
<keyword evidence="2" id="KW-0804">Transcription</keyword>
<evidence type="ECO:0000256" key="4">
    <source>
        <dbReference type="PIRSR" id="PIRSR640198-2"/>
    </source>
</evidence>
<feature type="active site" evidence="3">
    <location>
        <position position="259"/>
    </location>
</feature>
<accession>A0A9E6ZQI4</accession>
<proteinExistence type="predicted"/>
<evidence type="ECO:0000313" key="7">
    <source>
        <dbReference type="Proteomes" id="UP000831290"/>
    </source>
</evidence>
<evidence type="ECO:0000256" key="2">
    <source>
        <dbReference type="ARBA" id="ARBA00023163"/>
    </source>
</evidence>
<dbReference type="SUPFAM" id="SSF140931">
    <property type="entry name" value="Fic-like"/>
    <property type="match status" value="1"/>
</dbReference>
<dbReference type="EMBL" id="CP094358">
    <property type="protein sequence ID" value="UOB18650.1"/>
    <property type="molecule type" value="Genomic_DNA"/>
</dbReference>
<dbReference type="InterPro" id="IPR040198">
    <property type="entry name" value="Fido_containing"/>
</dbReference>
<dbReference type="InterPro" id="IPR036390">
    <property type="entry name" value="WH_DNA-bd_sf"/>
</dbReference>
<evidence type="ECO:0000256" key="3">
    <source>
        <dbReference type="PIRSR" id="PIRSR640198-1"/>
    </source>
</evidence>
<dbReference type="Gene3D" id="1.10.3290.10">
    <property type="entry name" value="Fido-like domain"/>
    <property type="match status" value="1"/>
</dbReference>
<dbReference type="InterPro" id="IPR036388">
    <property type="entry name" value="WH-like_DNA-bd_sf"/>
</dbReference>
<dbReference type="InterPro" id="IPR001034">
    <property type="entry name" value="DeoR_HTH"/>
</dbReference>
<dbReference type="KEGG" id="fbm:MQE35_05010"/>
<evidence type="ECO:0000313" key="6">
    <source>
        <dbReference type="EMBL" id="UOB18650.1"/>
    </source>
</evidence>
<dbReference type="Proteomes" id="UP000831290">
    <property type="component" value="Chromosome"/>
</dbReference>
<keyword evidence="4" id="KW-0067">ATP-binding</keyword>
<dbReference type="GO" id="GO:0003700">
    <property type="term" value="F:DNA-binding transcription factor activity"/>
    <property type="evidence" value="ECO:0007669"/>
    <property type="project" value="InterPro"/>
</dbReference>
<evidence type="ECO:0000259" key="5">
    <source>
        <dbReference type="PROSITE" id="PS51459"/>
    </source>
</evidence>
<dbReference type="InterPro" id="IPR036597">
    <property type="entry name" value="Fido-like_dom_sf"/>
</dbReference>
<gene>
    <name evidence="6" type="ORF">MQE35_05010</name>
</gene>
<dbReference type="RefSeq" id="WP_255845267.1">
    <property type="nucleotide sequence ID" value="NZ_CP094358.1"/>
</dbReference>
<keyword evidence="4" id="KW-0547">Nucleotide-binding</keyword>
<dbReference type="Pfam" id="PF08220">
    <property type="entry name" value="HTH_DeoR"/>
    <property type="match status" value="1"/>
</dbReference>
<dbReference type="PANTHER" id="PTHR13504:SF38">
    <property type="entry name" value="FIDO DOMAIN-CONTAINING PROTEIN"/>
    <property type="match status" value="1"/>
</dbReference>
<dbReference type="InterPro" id="IPR003812">
    <property type="entry name" value="Fido"/>
</dbReference>
<dbReference type="Gene3D" id="1.10.10.10">
    <property type="entry name" value="Winged helix-like DNA-binding domain superfamily/Winged helix DNA-binding domain"/>
    <property type="match status" value="1"/>
</dbReference>
<reference evidence="6" key="1">
    <citation type="submission" date="2022-03" db="EMBL/GenBank/DDBJ databases">
        <title>Description of Abyssus ytuae gen. nov., sp. nov., a novel member of the family Flavobacteriaceae isolated from the sediment of Mariana Trench.</title>
        <authorList>
            <person name="Zhang J."/>
            <person name="Xu X."/>
        </authorList>
    </citation>
    <scope>NUCLEOTIDE SEQUENCE</scope>
    <source>
        <strain evidence="6">MT3330</strain>
    </source>
</reference>
<dbReference type="SUPFAM" id="SSF46785">
    <property type="entry name" value="Winged helix' DNA-binding domain"/>
    <property type="match status" value="1"/>
</dbReference>
<keyword evidence="7" id="KW-1185">Reference proteome</keyword>
<dbReference type="AlphaFoldDB" id="A0A9E6ZQI4"/>
<evidence type="ECO:0000256" key="1">
    <source>
        <dbReference type="ARBA" id="ARBA00023015"/>
    </source>
</evidence>
<name>A0A9E6ZQI4_9FLAO</name>
<dbReference type="GO" id="GO:0005524">
    <property type="term" value="F:ATP binding"/>
    <property type="evidence" value="ECO:0007669"/>
    <property type="project" value="UniProtKB-KW"/>
</dbReference>
<dbReference type="Pfam" id="PF02661">
    <property type="entry name" value="Fic"/>
    <property type="match status" value="1"/>
</dbReference>
<dbReference type="PANTHER" id="PTHR13504">
    <property type="entry name" value="FIDO DOMAIN-CONTAINING PROTEIN DDB_G0283145"/>
    <property type="match status" value="1"/>
</dbReference>
<dbReference type="PROSITE" id="PS51459">
    <property type="entry name" value="FIDO"/>
    <property type="match status" value="1"/>
</dbReference>
<feature type="binding site" evidence="4">
    <location>
        <begin position="263"/>
        <end position="270"/>
    </location>
    <ligand>
        <name>ATP</name>
        <dbReference type="ChEBI" id="CHEBI:30616"/>
    </ligand>
</feature>
<feature type="domain" description="Fido" evidence="5">
    <location>
        <begin position="169"/>
        <end position="324"/>
    </location>
</feature>
<organism evidence="6 7">
    <name type="scientific">Abyssalbus ytuae</name>
    <dbReference type="NCBI Taxonomy" id="2926907"/>
    <lineage>
        <taxon>Bacteria</taxon>
        <taxon>Pseudomonadati</taxon>
        <taxon>Bacteroidota</taxon>
        <taxon>Flavobacteriia</taxon>
        <taxon>Flavobacteriales</taxon>
        <taxon>Flavobacteriaceae</taxon>
        <taxon>Abyssalbus</taxon>
    </lineage>
</organism>
<protein>
    <submittedName>
        <fullName evidence="6">Fic family protein</fullName>
    </submittedName>
</protein>